<dbReference type="PIRSF" id="PIRSF021700">
    <property type="entry name" value="3_dmu_93_MTrfase"/>
    <property type="match status" value="1"/>
</dbReference>
<dbReference type="Gene3D" id="3.10.180.10">
    <property type="entry name" value="2,3-Dihydroxybiphenyl 1,2-Dioxygenase, domain 1"/>
    <property type="match status" value="1"/>
</dbReference>
<evidence type="ECO:0000313" key="2">
    <source>
        <dbReference type="EMBL" id="MDT0677275.1"/>
    </source>
</evidence>
<organism evidence="2 3">
    <name type="scientific">Autumnicola musiva</name>
    <dbReference type="NCBI Taxonomy" id="3075589"/>
    <lineage>
        <taxon>Bacteria</taxon>
        <taxon>Pseudomonadati</taxon>
        <taxon>Bacteroidota</taxon>
        <taxon>Flavobacteriia</taxon>
        <taxon>Flavobacteriales</taxon>
        <taxon>Flavobacteriaceae</taxon>
        <taxon>Autumnicola</taxon>
    </lineage>
</organism>
<dbReference type="InterPro" id="IPR028973">
    <property type="entry name" value="PhnB-like"/>
</dbReference>
<evidence type="ECO:0000259" key="1">
    <source>
        <dbReference type="Pfam" id="PF06983"/>
    </source>
</evidence>
<dbReference type="InterPro" id="IPR009725">
    <property type="entry name" value="3_dmu_93_MTrfase"/>
</dbReference>
<dbReference type="PIRSF" id="PIRSF500687">
    <property type="entry name" value="MTase_demethylubiq_bact"/>
    <property type="match status" value="1"/>
</dbReference>
<keyword evidence="3" id="KW-1185">Reference proteome</keyword>
<gene>
    <name evidence="2" type="ORF">RM539_11870</name>
</gene>
<dbReference type="Proteomes" id="UP001262582">
    <property type="component" value="Unassembled WGS sequence"/>
</dbReference>
<evidence type="ECO:0000313" key="3">
    <source>
        <dbReference type="Proteomes" id="UP001262582"/>
    </source>
</evidence>
<feature type="domain" description="PhnB-like" evidence="1">
    <location>
        <begin position="142"/>
        <end position="264"/>
    </location>
</feature>
<accession>A0ABU3D6W7</accession>
<dbReference type="EMBL" id="JAVRHK010000008">
    <property type="protein sequence ID" value="MDT0677275.1"/>
    <property type="molecule type" value="Genomic_DNA"/>
</dbReference>
<feature type="domain" description="PhnB-like" evidence="1">
    <location>
        <begin position="5"/>
        <end position="132"/>
    </location>
</feature>
<sequence>MKNDQKIVPNLWFDGKAKEAVEFYISVFENSKINTTTRYLEAGQEFHQQEPGSVMTMDFTVEGFRMVALNGGPYFQLNPSISFFVFCKSENEAENLWHKLIAGGKELMPLESYDWSPKYGWLEDEFGVNWQLMLDSEYTGKQKIVPSLFFTGSSRGKAEEAVNYYTSVFKNTSVEGILKYGSENSYAEGTVMHSQFQLENQVFMAMDSGVENDFPFNEAISLVVNCKDQEEIDYYWNKLTEGGDPAAQQCGWLKDKFGISWQIVPEGMEELLNNPDKEKANRGMAAVFQMKKFDLAMLKKAIDDKMPSS</sequence>
<protein>
    <submittedName>
        <fullName evidence="2">VOC family protein</fullName>
    </submittedName>
</protein>
<dbReference type="InterPro" id="IPR027259">
    <property type="entry name" value="MTase_demethylubiq_bac"/>
</dbReference>
<dbReference type="InterPro" id="IPR029068">
    <property type="entry name" value="Glyas_Bleomycin-R_OHBP_Dase"/>
</dbReference>
<dbReference type="Gene3D" id="3.30.720.100">
    <property type="match status" value="1"/>
</dbReference>
<reference evidence="2 3" key="1">
    <citation type="submission" date="2023-09" db="EMBL/GenBank/DDBJ databases">
        <authorList>
            <person name="Rey-Velasco X."/>
        </authorList>
    </citation>
    <scope>NUCLEOTIDE SEQUENCE [LARGE SCALE GENOMIC DNA]</scope>
    <source>
        <strain evidence="2 3">F117</strain>
    </source>
</reference>
<proteinExistence type="predicted"/>
<dbReference type="RefSeq" id="WP_311503619.1">
    <property type="nucleotide sequence ID" value="NZ_JAVRHK010000008.1"/>
</dbReference>
<dbReference type="SUPFAM" id="SSF54593">
    <property type="entry name" value="Glyoxalase/Bleomycin resistance protein/Dihydroxybiphenyl dioxygenase"/>
    <property type="match status" value="2"/>
</dbReference>
<dbReference type="PANTHER" id="PTHR33990">
    <property type="entry name" value="PROTEIN YJDN-RELATED"/>
    <property type="match status" value="1"/>
</dbReference>
<comment type="caution">
    <text evidence="2">The sequence shown here is derived from an EMBL/GenBank/DDBJ whole genome shotgun (WGS) entry which is preliminary data.</text>
</comment>
<dbReference type="CDD" id="cd06588">
    <property type="entry name" value="PhnB_like"/>
    <property type="match status" value="2"/>
</dbReference>
<dbReference type="Pfam" id="PF06983">
    <property type="entry name" value="3-dmu-9_3-mt"/>
    <property type="match status" value="2"/>
</dbReference>
<dbReference type="Gene3D" id="3.30.720.110">
    <property type="match status" value="1"/>
</dbReference>
<name>A0ABU3D6W7_9FLAO</name>